<dbReference type="AlphaFoldDB" id="A0A498NCU8"/>
<reference evidence="1 2" key="1">
    <citation type="submission" date="2018-03" db="EMBL/GenBank/DDBJ databases">
        <title>Draft genome sequence of Rohu Carp (Labeo rohita).</title>
        <authorList>
            <person name="Das P."/>
            <person name="Kushwaha B."/>
            <person name="Joshi C.G."/>
            <person name="Kumar D."/>
            <person name="Nagpure N.S."/>
            <person name="Sahoo L."/>
            <person name="Das S.P."/>
            <person name="Bit A."/>
            <person name="Patnaik S."/>
            <person name="Meher P.K."/>
            <person name="Jayasankar P."/>
            <person name="Koringa P.G."/>
            <person name="Patel N.V."/>
            <person name="Hinsu A.T."/>
            <person name="Kumar R."/>
            <person name="Pandey M."/>
            <person name="Agarwal S."/>
            <person name="Srivastava S."/>
            <person name="Singh M."/>
            <person name="Iquebal M.A."/>
            <person name="Jaiswal S."/>
            <person name="Angadi U.B."/>
            <person name="Kumar N."/>
            <person name="Raza M."/>
            <person name="Shah T.M."/>
            <person name="Rai A."/>
            <person name="Jena J.K."/>
        </authorList>
    </citation>
    <scope>NUCLEOTIDE SEQUENCE [LARGE SCALE GENOMIC DNA]</scope>
    <source>
        <strain evidence="1">DASCIFA01</strain>
        <tissue evidence="1">Testis</tissue>
    </source>
</reference>
<comment type="caution">
    <text evidence="1">The sequence shown here is derived from an EMBL/GenBank/DDBJ whole genome shotgun (WGS) entry which is preliminary data.</text>
</comment>
<dbReference type="Proteomes" id="UP000290572">
    <property type="component" value="Unassembled WGS sequence"/>
</dbReference>
<dbReference type="InterPro" id="IPR050779">
    <property type="entry name" value="Transglutaminase"/>
</dbReference>
<dbReference type="InterPro" id="IPR036238">
    <property type="entry name" value="Transglutaminase_C_sf"/>
</dbReference>
<keyword evidence="1" id="KW-0808">Transferase</keyword>
<accession>A0A498NCU8</accession>
<dbReference type="GO" id="GO:0005739">
    <property type="term" value="C:mitochondrion"/>
    <property type="evidence" value="ECO:0007669"/>
    <property type="project" value="TreeGrafter"/>
</dbReference>
<dbReference type="InterPro" id="IPR013783">
    <property type="entry name" value="Ig-like_fold"/>
</dbReference>
<keyword evidence="2" id="KW-1185">Reference proteome</keyword>
<dbReference type="PANTHER" id="PTHR11590">
    <property type="entry name" value="PROTEIN-GLUTAMINE GAMMA-GLUTAMYLTRANSFERASE"/>
    <property type="match status" value="1"/>
</dbReference>
<dbReference type="SUPFAM" id="SSF49309">
    <property type="entry name" value="Transglutaminase, two C-terminal domains"/>
    <property type="match status" value="1"/>
</dbReference>
<dbReference type="Gene3D" id="2.60.40.10">
    <property type="entry name" value="Immunoglobulins"/>
    <property type="match status" value="1"/>
</dbReference>
<dbReference type="STRING" id="84645.A0A498NCU8"/>
<evidence type="ECO:0000313" key="2">
    <source>
        <dbReference type="Proteomes" id="UP000290572"/>
    </source>
</evidence>
<evidence type="ECO:0000313" key="1">
    <source>
        <dbReference type="EMBL" id="RXN29894.1"/>
    </source>
</evidence>
<proteinExistence type="predicted"/>
<name>A0A498NCU8_LABRO</name>
<organism evidence="1 2">
    <name type="scientific">Labeo rohita</name>
    <name type="common">Indian major carp</name>
    <name type="synonym">Cyprinus rohita</name>
    <dbReference type="NCBI Taxonomy" id="84645"/>
    <lineage>
        <taxon>Eukaryota</taxon>
        <taxon>Metazoa</taxon>
        <taxon>Chordata</taxon>
        <taxon>Craniata</taxon>
        <taxon>Vertebrata</taxon>
        <taxon>Euteleostomi</taxon>
        <taxon>Actinopterygii</taxon>
        <taxon>Neopterygii</taxon>
        <taxon>Teleostei</taxon>
        <taxon>Ostariophysi</taxon>
        <taxon>Cypriniformes</taxon>
        <taxon>Cyprinidae</taxon>
        <taxon>Labeoninae</taxon>
        <taxon>Labeonini</taxon>
        <taxon>Labeo</taxon>
    </lineage>
</organism>
<dbReference type="PANTHER" id="PTHR11590:SF80">
    <property type="entry name" value="TRANSGLUTAMINASE 5,-LIKE"/>
    <property type="match status" value="1"/>
</dbReference>
<dbReference type="EMBL" id="QBIY01011728">
    <property type="protein sequence ID" value="RXN29894.1"/>
    <property type="molecule type" value="Genomic_DNA"/>
</dbReference>
<sequence>MTVKHEITFKEYMLKEAAEDFLVNLAVVIEDVKSQEKVLASEEFNIRNPSLSVQIQNQSLVKINTAQVATVTFVNPFNTAVSGELTISGSGLLEEMAKMRVTIQPRETMKKPINFTPRMAGSKMLSANLVLTNPPTILHGFTTIKVQGS</sequence>
<dbReference type="GO" id="GO:0003810">
    <property type="term" value="F:protein-glutamine gamma-glutamyltransferase activity"/>
    <property type="evidence" value="ECO:0007669"/>
    <property type="project" value="InterPro"/>
</dbReference>
<gene>
    <name evidence="1" type="ORF">ROHU_005132</name>
</gene>
<protein>
    <submittedName>
        <fullName evidence="1">Glutamine gamma-glutamyltransferase</fullName>
    </submittedName>
</protein>